<sequence>MSKANQKPKRHMATFVTSLFVLACIVGGVYLFAYHPGEVEPENPAQSISRP</sequence>
<dbReference type="RefSeq" id="WP_307158577.1">
    <property type="nucleotide sequence ID" value="NZ_JAUSWH010000008.1"/>
</dbReference>
<evidence type="ECO:0000313" key="3">
    <source>
        <dbReference type="Proteomes" id="UP001235269"/>
    </source>
</evidence>
<gene>
    <name evidence="2" type="ORF">QO005_002720</name>
</gene>
<feature type="transmembrane region" description="Helical" evidence="1">
    <location>
        <begin position="12"/>
        <end position="33"/>
    </location>
</feature>
<dbReference type="Proteomes" id="UP001235269">
    <property type="component" value="Unassembled WGS sequence"/>
</dbReference>
<reference evidence="2 3" key="1">
    <citation type="submission" date="2023-07" db="EMBL/GenBank/DDBJ databases">
        <title>Genomic Encyclopedia of Type Strains, Phase IV (KMG-IV): sequencing the most valuable type-strain genomes for metagenomic binning, comparative biology and taxonomic classification.</title>
        <authorList>
            <person name="Goeker M."/>
        </authorList>
    </citation>
    <scope>NUCLEOTIDE SEQUENCE [LARGE SCALE GENOMIC DNA]</scope>
    <source>
        <strain evidence="2 3">DSM 100301</strain>
    </source>
</reference>
<keyword evidence="1" id="KW-0812">Transmembrane</keyword>
<proteinExistence type="predicted"/>
<protein>
    <submittedName>
        <fullName evidence="2">Uncharacterized protein</fullName>
    </submittedName>
</protein>
<evidence type="ECO:0000313" key="2">
    <source>
        <dbReference type="EMBL" id="MDQ0456379.1"/>
    </source>
</evidence>
<dbReference type="PROSITE" id="PS51257">
    <property type="entry name" value="PROKAR_LIPOPROTEIN"/>
    <property type="match status" value="1"/>
</dbReference>
<keyword evidence="1" id="KW-1133">Transmembrane helix</keyword>
<dbReference type="EMBL" id="JAUSWH010000008">
    <property type="protein sequence ID" value="MDQ0456379.1"/>
    <property type="molecule type" value="Genomic_DNA"/>
</dbReference>
<keyword evidence="1" id="KW-0472">Membrane</keyword>
<name>A0ABU0IDQ7_9HYPH</name>
<keyword evidence="3" id="KW-1185">Reference proteome</keyword>
<evidence type="ECO:0000256" key="1">
    <source>
        <dbReference type="SAM" id="Phobius"/>
    </source>
</evidence>
<accession>A0ABU0IDQ7</accession>
<comment type="caution">
    <text evidence="2">The sequence shown here is derived from an EMBL/GenBank/DDBJ whole genome shotgun (WGS) entry which is preliminary data.</text>
</comment>
<organism evidence="2 3">
    <name type="scientific">Rhizobium paknamense</name>
    <dbReference type="NCBI Taxonomy" id="1206817"/>
    <lineage>
        <taxon>Bacteria</taxon>
        <taxon>Pseudomonadati</taxon>
        <taxon>Pseudomonadota</taxon>
        <taxon>Alphaproteobacteria</taxon>
        <taxon>Hyphomicrobiales</taxon>
        <taxon>Rhizobiaceae</taxon>
        <taxon>Rhizobium/Agrobacterium group</taxon>
        <taxon>Rhizobium</taxon>
    </lineage>
</organism>